<name>A0A4R0IRF1_9ACTN</name>
<dbReference type="Proteomes" id="UP000293342">
    <property type="component" value="Unassembled WGS sequence"/>
</dbReference>
<dbReference type="AlphaFoldDB" id="A0A4R0IRF1"/>
<gene>
    <name evidence="2" type="ORF">E0H75_42400</name>
</gene>
<dbReference type="RefSeq" id="WP_131519395.1">
    <property type="nucleotide sequence ID" value="NZ_SJKD01000019.1"/>
</dbReference>
<dbReference type="OrthoDB" id="9967746at2"/>
<sequence length="235" mass="25743">MPTRTELAQIAINAKHDGATHVFVARSRRDDHHYAVPVRPGTDPHDIINTSRDPLLYCIALQHSNLSLRDQLTEHRPWHPEPSPGISKTSVVRLAPANPADRFRGITAEAGAPADADTRAALRLLALANARPAGDAARPPQFVTVEHLEAARRSVDSARDWTFSSANIRADYNQYESARSRLTDLTHAAYEQARIGSHNVHRITGLHREDVAPVLPATGRSSRQPPLGVPAVIGY</sequence>
<evidence type="ECO:0000313" key="3">
    <source>
        <dbReference type="Proteomes" id="UP000293342"/>
    </source>
</evidence>
<comment type="caution">
    <text evidence="2">The sequence shown here is derived from an EMBL/GenBank/DDBJ whole genome shotgun (WGS) entry which is preliminary data.</text>
</comment>
<accession>A0A4R0IRF1</accession>
<organism evidence="2 3">
    <name type="scientific">Kribbella capetownensis</name>
    <dbReference type="NCBI Taxonomy" id="1572659"/>
    <lineage>
        <taxon>Bacteria</taxon>
        <taxon>Bacillati</taxon>
        <taxon>Actinomycetota</taxon>
        <taxon>Actinomycetes</taxon>
        <taxon>Propionibacteriales</taxon>
        <taxon>Kribbellaceae</taxon>
        <taxon>Kribbella</taxon>
    </lineage>
</organism>
<keyword evidence="3" id="KW-1185">Reference proteome</keyword>
<reference evidence="2 3" key="1">
    <citation type="submission" date="2019-02" db="EMBL/GenBank/DDBJ databases">
        <title>Kribbella capetownensis sp. nov. and Kribbella speibonae sp. nov., isolated from soil.</title>
        <authorList>
            <person name="Curtis S.M."/>
            <person name="Norton I."/>
            <person name="Everest G.J."/>
            <person name="Meyers P.R."/>
        </authorList>
    </citation>
    <scope>NUCLEOTIDE SEQUENCE [LARGE SCALE GENOMIC DNA]</scope>
    <source>
        <strain evidence="2 3">YM53</strain>
    </source>
</reference>
<evidence type="ECO:0000256" key="1">
    <source>
        <dbReference type="SAM" id="MobiDB-lite"/>
    </source>
</evidence>
<proteinExistence type="predicted"/>
<protein>
    <submittedName>
        <fullName evidence="2">Uncharacterized protein</fullName>
    </submittedName>
</protein>
<feature type="region of interest" description="Disordered" evidence="1">
    <location>
        <begin position="216"/>
        <end position="235"/>
    </location>
</feature>
<dbReference type="EMBL" id="SJKD01000019">
    <property type="protein sequence ID" value="TCC33908.1"/>
    <property type="molecule type" value="Genomic_DNA"/>
</dbReference>
<evidence type="ECO:0000313" key="2">
    <source>
        <dbReference type="EMBL" id="TCC33908.1"/>
    </source>
</evidence>